<gene>
    <name evidence="2" type="ORF">EYB53_014635</name>
</gene>
<feature type="transmembrane region" description="Helical" evidence="1">
    <location>
        <begin position="291"/>
        <end position="315"/>
    </location>
</feature>
<reference evidence="2 3" key="1">
    <citation type="submission" date="2021-03" db="EMBL/GenBank/DDBJ databases">
        <authorList>
            <person name="Grouzdev D.S."/>
        </authorList>
    </citation>
    <scope>NUCLEOTIDE SEQUENCE [LARGE SCALE GENOMIC DNA]</scope>
    <source>
        <strain evidence="2 3">M50-1</strain>
    </source>
</reference>
<feature type="transmembrane region" description="Helical" evidence="1">
    <location>
        <begin position="226"/>
        <end position="250"/>
    </location>
</feature>
<feature type="transmembrane region" description="Helical" evidence="1">
    <location>
        <begin position="321"/>
        <end position="339"/>
    </location>
</feature>
<accession>A0ABS4DBX2</accession>
<keyword evidence="1" id="KW-0472">Membrane</keyword>
<evidence type="ECO:0000313" key="3">
    <source>
        <dbReference type="Proteomes" id="UP001193081"/>
    </source>
</evidence>
<name>A0ABS4DBX2_9CHLR</name>
<feature type="transmembrane region" description="Helical" evidence="1">
    <location>
        <begin position="108"/>
        <end position="128"/>
    </location>
</feature>
<dbReference type="EMBL" id="SIJK02000026">
    <property type="protein sequence ID" value="MBP1466947.1"/>
    <property type="molecule type" value="Genomic_DNA"/>
</dbReference>
<feature type="transmembrane region" description="Helical" evidence="1">
    <location>
        <begin position="436"/>
        <end position="456"/>
    </location>
</feature>
<feature type="transmembrane region" description="Helical" evidence="1">
    <location>
        <begin position="561"/>
        <end position="578"/>
    </location>
</feature>
<keyword evidence="1" id="KW-0812">Transmembrane</keyword>
<sequence length="579" mass="60337">MFFLVPTIMLLAAALSFGLGQLVPARQIGFGAALTMLITLGILGIAPLATPDEPPIVVLMLGTVNASLTPGLLAHERALALALLGGGGLTILTLAAAIAPGVRGFGTIFGWALICLTAAVTSLAAPPFSLVHPFVWTVMTLGGYAMLQASGVTTGTAVAPEATVLLPRGLITGLLASLLVAAAILAPGTLIEDGTLSMWPALVLLLVATFAFTGSPPLAGGRNEAFAFPAPLATLVYGLAMPVAGLNWFMDVISALPILPNRWAMAIALLGTFGMLGCAAAALATRRLRPLLALMLTFQVAAIVLSIGLAGPLAALAGPGQLVSLMLSGVIGATAVASFERMTGSDDVTVPGLALPRLVGVMWLVAAALTLGLPPLWGFWPRLWLLQAIQEQYPWLLALVMASMVLMVLALLVPLARLWGQGKERTGSGMGLVERLLFALAGVPLVLLGLVPTLVWEPWLATLTFAPVDFPVSFGAQLATGIAGGVLVVLTLMIARRPSVRTLERNLDEEPIFLTAEGLGTLLQPLAHLSNPIQGWQAIWQGLQGVSRGLRFLLGFFEQRYYLLGVLAALLTIMLLMAQ</sequence>
<organism evidence="2 3">
    <name type="scientific">Candidatus Chloroploca mongolica</name>
    <dbReference type="NCBI Taxonomy" id="2528176"/>
    <lineage>
        <taxon>Bacteria</taxon>
        <taxon>Bacillati</taxon>
        <taxon>Chloroflexota</taxon>
        <taxon>Chloroflexia</taxon>
        <taxon>Chloroflexales</taxon>
        <taxon>Chloroflexineae</taxon>
        <taxon>Oscillochloridaceae</taxon>
        <taxon>Candidatus Chloroploca</taxon>
    </lineage>
</organism>
<keyword evidence="1" id="KW-1133">Transmembrane helix</keyword>
<feature type="transmembrane region" description="Helical" evidence="1">
    <location>
        <begin position="30"/>
        <end position="49"/>
    </location>
</feature>
<evidence type="ECO:0000256" key="1">
    <source>
        <dbReference type="SAM" id="Phobius"/>
    </source>
</evidence>
<protein>
    <recommendedName>
        <fullName evidence="4">NADH:quinone oxidoreductase/Mrp antiporter membrane subunit domain-containing protein</fullName>
    </recommendedName>
</protein>
<proteinExistence type="predicted"/>
<feature type="transmembrane region" description="Helical" evidence="1">
    <location>
        <begin position="262"/>
        <end position="284"/>
    </location>
</feature>
<comment type="caution">
    <text evidence="2">The sequence shown here is derived from an EMBL/GenBank/DDBJ whole genome shotgun (WGS) entry which is preliminary data.</text>
</comment>
<keyword evidence="3" id="KW-1185">Reference proteome</keyword>
<feature type="transmembrane region" description="Helical" evidence="1">
    <location>
        <begin position="134"/>
        <end position="158"/>
    </location>
</feature>
<evidence type="ECO:0000313" key="2">
    <source>
        <dbReference type="EMBL" id="MBP1466947.1"/>
    </source>
</evidence>
<dbReference type="Proteomes" id="UP001193081">
    <property type="component" value="Unassembled WGS sequence"/>
</dbReference>
<feature type="transmembrane region" description="Helical" evidence="1">
    <location>
        <begin position="170"/>
        <end position="190"/>
    </location>
</feature>
<feature type="transmembrane region" description="Helical" evidence="1">
    <location>
        <begin position="196"/>
        <end position="214"/>
    </location>
</feature>
<feature type="transmembrane region" description="Helical" evidence="1">
    <location>
        <begin position="392"/>
        <end position="415"/>
    </location>
</feature>
<feature type="transmembrane region" description="Helical" evidence="1">
    <location>
        <begin position="476"/>
        <end position="495"/>
    </location>
</feature>
<feature type="transmembrane region" description="Helical" evidence="1">
    <location>
        <begin position="79"/>
        <end position="99"/>
    </location>
</feature>
<dbReference type="RefSeq" id="WP_135479183.1">
    <property type="nucleotide sequence ID" value="NZ_SIJK02000026.1"/>
</dbReference>
<feature type="transmembrane region" description="Helical" evidence="1">
    <location>
        <begin position="360"/>
        <end position="380"/>
    </location>
</feature>
<evidence type="ECO:0008006" key="4">
    <source>
        <dbReference type="Google" id="ProtNLM"/>
    </source>
</evidence>